<sequence length="262" mass="27416">MPTRDTARACDAGLPTYDVVIPCFNRAESVSRAVESVLSQRPAPARVILVDDGSSDDTAVVARALERRHGSVVSLLLPRNAGASAARNAGLGLVRSEWVAFLDSDDAWLPGAAPALLAATAGCDVVVGHFRRAWAGGEEGIAECGWSGTDILSALALTGAVGPSWSIIRRSSAVASGGFDPSFHNCNDWDFYVRVAAAGARFRRIDDAVALYHVAASDRLSLDEATGAANAARVRAHPSLRDLPPKRASFAVPAPAECLSLD</sequence>
<accession>A0ABX1CTJ2</accession>
<dbReference type="PANTHER" id="PTHR43685">
    <property type="entry name" value="GLYCOSYLTRANSFERASE"/>
    <property type="match status" value="1"/>
</dbReference>
<comment type="caution">
    <text evidence="2">The sequence shown here is derived from an EMBL/GenBank/DDBJ whole genome shotgun (WGS) entry which is preliminary data.</text>
</comment>
<dbReference type="Proteomes" id="UP000732399">
    <property type="component" value="Unassembled WGS sequence"/>
</dbReference>
<gene>
    <name evidence="2" type="ORF">HBH26_15305</name>
</gene>
<dbReference type="Pfam" id="PF00535">
    <property type="entry name" value="Glycos_transf_2"/>
    <property type="match status" value="1"/>
</dbReference>
<dbReference type="InterPro" id="IPR050834">
    <property type="entry name" value="Glycosyltransf_2"/>
</dbReference>
<evidence type="ECO:0000313" key="2">
    <source>
        <dbReference type="EMBL" id="NJR79953.1"/>
    </source>
</evidence>
<dbReference type="PANTHER" id="PTHR43685:SF2">
    <property type="entry name" value="GLYCOSYLTRANSFERASE 2-LIKE DOMAIN-CONTAINING PROTEIN"/>
    <property type="match status" value="1"/>
</dbReference>
<reference evidence="2 3" key="1">
    <citation type="submission" date="2020-03" db="EMBL/GenBank/DDBJ databases">
        <authorList>
            <person name="Wang L."/>
            <person name="He N."/>
            <person name="Li Y."/>
            <person name="Fang Y."/>
            <person name="Zhang F."/>
        </authorList>
    </citation>
    <scope>NUCLEOTIDE SEQUENCE [LARGE SCALE GENOMIC DNA]</scope>
    <source>
        <strain evidence="2 3">36D10-4-7</strain>
    </source>
</reference>
<protein>
    <submittedName>
        <fullName evidence="2">Glycosyltransferase family 2 protein</fullName>
    </submittedName>
</protein>
<dbReference type="SUPFAM" id="SSF53448">
    <property type="entry name" value="Nucleotide-diphospho-sugar transferases"/>
    <property type="match status" value="1"/>
</dbReference>
<feature type="domain" description="Glycosyltransferase 2-like" evidence="1">
    <location>
        <begin position="19"/>
        <end position="132"/>
    </location>
</feature>
<evidence type="ECO:0000259" key="1">
    <source>
        <dbReference type="Pfam" id="PF00535"/>
    </source>
</evidence>
<keyword evidence="3" id="KW-1185">Reference proteome</keyword>
<evidence type="ECO:0000313" key="3">
    <source>
        <dbReference type="Proteomes" id="UP000732399"/>
    </source>
</evidence>
<dbReference type="Gene3D" id="3.90.550.10">
    <property type="entry name" value="Spore Coat Polysaccharide Biosynthesis Protein SpsA, Chain A"/>
    <property type="match status" value="1"/>
</dbReference>
<dbReference type="EMBL" id="JAAVJH010000011">
    <property type="protein sequence ID" value="NJR79953.1"/>
    <property type="molecule type" value="Genomic_DNA"/>
</dbReference>
<dbReference type="InterPro" id="IPR001173">
    <property type="entry name" value="Glyco_trans_2-like"/>
</dbReference>
<dbReference type="CDD" id="cd00761">
    <property type="entry name" value="Glyco_tranf_GTA_type"/>
    <property type="match status" value="1"/>
</dbReference>
<organism evidence="2 3">
    <name type="scientific">Sphingomonas corticis</name>
    <dbReference type="NCBI Taxonomy" id="2722791"/>
    <lineage>
        <taxon>Bacteria</taxon>
        <taxon>Pseudomonadati</taxon>
        <taxon>Pseudomonadota</taxon>
        <taxon>Alphaproteobacteria</taxon>
        <taxon>Sphingomonadales</taxon>
        <taxon>Sphingomonadaceae</taxon>
        <taxon>Sphingomonas</taxon>
    </lineage>
</organism>
<dbReference type="InterPro" id="IPR029044">
    <property type="entry name" value="Nucleotide-diphossugar_trans"/>
</dbReference>
<name>A0ABX1CTJ2_9SPHN</name>
<proteinExistence type="predicted"/>